<dbReference type="KEGG" id="splr:C0J00_09545"/>
<dbReference type="InterPro" id="IPR050763">
    <property type="entry name" value="ABC_transporter_ATP-binding"/>
</dbReference>
<evidence type="ECO:0000313" key="6">
    <source>
        <dbReference type="Proteomes" id="UP000238956"/>
    </source>
</evidence>
<dbReference type="EMBL" id="CP025536">
    <property type="protein sequence ID" value="AUW97327.1"/>
    <property type="molecule type" value="Genomic_DNA"/>
</dbReference>
<dbReference type="RefSeq" id="WP_104968632.1">
    <property type="nucleotide sequence ID" value="NZ_CP025536.1"/>
</dbReference>
<dbReference type="SMART" id="SM00382">
    <property type="entry name" value="AAA"/>
    <property type="match status" value="1"/>
</dbReference>
<protein>
    <submittedName>
        <fullName evidence="5">ABC transporter ATP-binding protein</fullName>
    </submittedName>
</protein>
<dbReference type="InterPro" id="IPR017871">
    <property type="entry name" value="ABC_transporter-like_CS"/>
</dbReference>
<dbReference type="Pfam" id="PF00005">
    <property type="entry name" value="ABC_tran"/>
    <property type="match status" value="1"/>
</dbReference>
<dbReference type="PANTHER" id="PTHR42711">
    <property type="entry name" value="ABC TRANSPORTER ATP-BINDING PROTEIN"/>
    <property type="match status" value="1"/>
</dbReference>
<evidence type="ECO:0000313" key="5">
    <source>
        <dbReference type="EMBL" id="AUW97327.1"/>
    </source>
</evidence>
<dbReference type="AlphaFoldDB" id="A0A2L0D6A2"/>
<dbReference type="OrthoDB" id="9804819at2"/>
<dbReference type="GeneID" id="98394149"/>
<evidence type="ECO:0000259" key="4">
    <source>
        <dbReference type="PROSITE" id="PS50893"/>
    </source>
</evidence>
<dbReference type="InterPro" id="IPR027417">
    <property type="entry name" value="P-loop_NTPase"/>
</dbReference>
<dbReference type="GO" id="GO:0005524">
    <property type="term" value="F:ATP binding"/>
    <property type="evidence" value="ECO:0007669"/>
    <property type="project" value="UniProtKB-KW"/>
</dbReference>
<sequence>MSKQIEVKQLSKSFKGSSALNNISFSLDKGQIFGFLGPSGAGKTTTINILTGQLRADSGGAIIFGKDVSSLTKHDFKRIGIMSDVVGFYEKMTVEDNLLFFAKFHKVSKETVYDYLKKLDLYDSRHKKAESLSVGMKQRLLLIRAILHNPEVVFLDEPTSGMDPSLAEKVHHLLFDLKSRGTTIFLTTHNMSEASKVCDYITILHKGQIVENGSPSDIITRHSKQDAIELTYASGKKIIVAKSNVKDYLDHDIVSMHTYETSLETIFIKLTEENHG</sequence>
<dbReference type="Gene3D" id="3.40.50.300">
    <property type="entry name" value="P-loop containing nucleotide triphosphate hydrolases"/>
    <property type="match status" value="1"/>
</dbReference>
<reference evidence="5 6" key="2">
    <citation type="submission" date="2018-02" db="EMBL/GenBank/DDBJ databases">
        <title>Whole genome sequencing analysis of Streptococcus pluranimalium isolated from cattle infected mastitis in China.</title>
        <authorList>
            <person name="Zhang J.-R."/>
            <person name="Hu G.-Z."/>
        </authorList>
    </citation>
    <scope>NUCLEOTIDE SEQUENCE [LARGE SCALE GENOMIC DNA]</scope>
    <source>
        <strain evidence="5 6">TH11417</strain>
    </source>
</reference>
<feature type="domain" description="ABC transporter" evidence="4">
    <location>
        <begin position="5"/>
        <end position="231"/>
    </location>
</feature>
<keyword evidence="3 5" id="KW-0067">ATP-binding</keyword>
<evidence type="ECO:0000256" key="3">
    <source>
        <dbReference type="ARBA" id="ARBA00022840"/>
    </source>
</evidence>
<dbReference type="PROSITE" id="PS50893">
    <property type="entry name" value="ABC_TRANSPORTER_2"/>
    <property type="match status" value="1"/>
</dbReference>
<dbReference type="PROSITE" id="PS00211">
    <property type="entry name" value="ABC_TRANSPORTER_1"/>
    <property type="match status" value="1"/>
</dbReference>
<dbReference type="GO" id="GO:0016887">
    <property type="term" value="F:ATP hydrolysis activity"/>
    <property type="evidence" value="ECO:0007669"/>
    <property type="project" value="InterPro"/>
</dbReference>
<dbReference type="Proteomes" id="UP000238956">
    <property type="component" value="Chromosome"/>
</dbReference>
<keyword evidence="6" id="KW-1185">Reference proteome</keyword>
<keyword evidence="1" id="KW-0813">Transport</keyword>
<dbReference type="InterPro" id="IPR003593">
    <property type="entry name" value="AAA+_ATPase"/>
</dbReference>
<reference evidence="5 6" key="1">
    <citation type="submission" date="2017-12" db="EMBL/GenBank/DDBJ databases">
        <authorList>
            <person name="Hurst M.R.H."/>
        </authorList>
    </citation>
    <scope>NUCLEOTIDE SEQUENCE [LARGE SCALE GENOMIC DNA]</scope>
    <source>
        <strain evidence="5 6">TH11417</strain>
    </source>
</reference>
<accession>A0A2L0D6A2</accession>
<dbReference type="SUPFAM" id="SSF52540">
    <property type="entry name" value="P-loop containing nucleoside triphosphate hydrolases"/>
    <property type="match status" value="1"/>
</dbReference>
<evidence type="ECO:0000256" key="2">
    <source>
        <dbReference type="ARBA" id="ARBA00022741"/>
    </source>
</evidence>
<keyword evidence="2" id="KW-0547">Nucleotide-binding</keyword>
<gene>
    <name evidence="5" type="ORF">C0J00_09545</name>
</gene>
<name>A0A2L0D6A2_9STRE</name>
<dbReference type="InterPro" id="IPR003439">
    <property type="entry name" value="ABC_transporter-like_ATP-bd"/>
</dbReference>
<organism evidence="5 6">
    <name type="scientific">Streptococcus pluranimalium</name>
    <dbReference type="NCBI Taxonomy" id="82348"/>
    <lineage>
        <taxon>Bacteria</taxon>
        <taxon>Bacillati</taxon>
        <taxon>Bacillota</taxon>
        <taxon>Bacilli</taxon>
        <taxon>Lactobacillales</taxon>
        <taxon>Streptococcaceae</taxon>
        <taxon>Streptococcus</taxon>
    </lineage>
</organism>
<dbReference type="CDD" id="cd03230">
    <property type="entry name" value="ABC_DR_subfamily_A"/>
    <property type="match status" value="1"/>
</dbReference>
<dbReference type="PANTHER" id="PTHR42711:SF13">
    <property type="entry name" value="ABC TRANSPORTER, ATP-BINDING PROTEIN"/>
    <property type="match status" value="1"/>
</dbReference>
<proteinExistence type="predicted"/>
<evidence type="ECO:0000256" key="1">
    <source>
        <dbReference type="ARBA" id="ARBA00022448"/>
    </source>
</evidence>